<accession>A0A7R9H743</accession>
<reference evidence="1" key="1">
    <citation type="submission" date="2020-11" db="EMBL/GenBank/DDBJ databases">
        <authorList>
            <person name="Tran Van P."/>
        </authorList>
    </citation>
    <scope>NUCLEOTIDE SEQUENCE</scope>
</reference>
<evidence type="ECO:0008006" key="2">
    <source>
        <dbReference type="Google" id="ProtNLM"/>
    </source>
</evidence>
<protein>
    <recommendedName>
        <fullName evidence="2">Transposase Helix-turn-helix domain-containing protein</fullName>
    </recommendedName>
</protein>
<organism evidence="1">
    <name type="scientific">Timema cristinae</name>
    <name type="common">Walking stick</name>
    <dbReference type="NCBI Taxonomy" id="61476"/>
    <lineage>
        <taxon>Eukaryota</taxon>
        <taxon>Metazoa</taxon>
        <taxon>Ecdysozoa</taxon>
        <taxon>Arthropoda</taxon>
        <taxon>Hexapoda</taxon>
        <taxon>Insecta</taxon>
        <taxon>Pterygota</taxon>
        <taxon>Neoptera</taxon>
        <taxon>Polyneoptera</taxon>
        <taxon>Phasmatodea</taxon>
        <taxon>Timematodea</taxon>
        <taxon>Timematoidea</taxon>
        <taxon>Timematidae</taxon>
        <taxon>Timema</taxon>
    </lineage>
</organism>
<evidence type="ECO:0000313" key="1">
    <source>
        <dbReference type="EMBL" id="CAD7410273.1"/>
    </source>
</evidence>
<dbReference type="AlphaFoldDB" id="A0A7R9H743"/>
<name>A0A7R9H743_TIMCR</name>
<dbReference type="EMBL" id="OC321575">
    <property type="protein sequence ID" value="CAD7410273.1"/>
    <property type="molecule type" value="Genomic_DNA"/>
</dbReference>
<proteinExistence type="predicted"/>
<sequence>MSVSSFDEFNGSLKPNLQSQNTKMSNCTQSVEMLTIAIRYVASGCSFTDLHYSYRVGISTASKIVRCVCSAICEHSQAWPPHTRGNHIYVTVSTLSLEAWHKVSSHKLVLQLSLL</sequence>
<gene>
    <name evidence="1" type="ORF">TCEB3V08_LOCUS10412</name>
</gene>